<dbReference type="EMBL" id="UGRY01000002">
    <property type="protein sequence ID" value="SUA75705.1"/>
    <property type="molecule type" value="Genomic_DNA"/>
</dbReference>
<accession>A0A378YEP3</accession>
<sequence length="144" mass="15928">MSEIYDKVTKEGRPYIGIPGGLVPETGGATYRAVDIAQQDDTQWVVTICRFNTPGVYEMGDDGELRLSNPTESYSPIRYTVAMTTEASASGQKASTPRPLVVDQSTEEFAELPGQQNDLARQTCEPFRPDPYIQEPPERLPAEK</sequence>
<keyword evidence="3" id="KW-1185">Reference proteome</keyword>
<evidence type="ECO:0000313" key="2">
    <source>
        <dbReference type="EMBL" id="SUA75705.1"/>
    </source>
</evidence>
<reference evidence="2 3" key="1">
    <citation type="submission" date="2018-06" db="EMBL/GenBank/DDBJ databases">
        <authorList>
            <consortium name="Pathogen Informatics"/>
            <person name="Doyle S."/>
        </authorList>
    </citation>
    <scope>NUCLEOTIDE SEQUENCE [LARGE SCALE GENOMIC DNA]</scope>
    <source>
        <strain evidence="2 3">NCTC1934</strain>
    </source>
</reference>
<evidence type="ECO:0000256" key="1">
    <source>
        <dbReference type="SAM" id="MobiDB-lite"/>
    </source>
</evidence>
<dbReference type="AlphaFoldDB" id="A0A378YEP3"/>
<dbReference type="Proteomes" id="UP000255467">
    <property type="component" value="Unassembled WGS sequence"/>
</dbReference>
<organism evidence="2 3">
    <name type="scientific">Nocardia otitidiscaviarum</name>
    <dbReference type="NCBI Taxonomy" id="1823"/>
    <lineage>
        <taxon>Bacteria</taxon>
        <taxon>Bacillati</taxon>
        <taxon>Actinomycetota</taxon>
        <taxon>Actinomycetes</taxon>
        <taxon>Mycobacteriales</taxon>
        <taxon>Nocardiaceae</taxon>
        <taxon>Nocardia</taxon>
    </lineage>
</organism>
<proteinExistence type="predicted"/>
<name>A0A378YEP3_9NOCA</name>
<feature type="region of interest" description="Disordered" evidence="1">
    <location>
        <begin position="109"/>
        <end position="144"/>
    </location>
</feature>
<protein>
    <submittedName>
        <fullName evidence="2">Uncharacterized protein</fullName>
    </submittedName>
</protein>
<evidence type="ECO:0000313" key="3">
    <source>
        <dbReference type="Proteomes" id="UP000255467"/>
    </source>
</evidence>
<gene>
    <name evidence="2" type="ORF">NCTC1934_02202</name>
</gene>